<name>A0ABV3PWJ8_9HYPH</name>
<reference evidence="2 3" key="1">
    <citation type="submission" date="2024-07" db="EMBL/GenBank/DDBJ databases">
        <title>Description of Labrys sedimenti sp. nov., isolated from a diclofenac-degrading enrichment culture.</title>
        <authorList>
            <person name="Tancsics A."/>
            <person name="Csepanyi A."/>
        </authorList>
    </citation>
    <scope>NUCLEOTIDE SEQUENCE [LARGE SCALE GENOMIC DNA]</scope>
    <source>
        <strain evidence="2 3">LMG 23578</strain>
    </source>
</reference>
<dbReference type="RefSeq" id="WP_367626581.1">
    <property type="nucleotide sequence ID" value="NZ_JBFNQD010000020.1"/>
</dbReference>
<protein>
    <submittedName>
        <fullName evidence="2">Uncharacterized protein</fullName>
    </submittedName>
</protein>
<comment type="caution">
    <text evidence="2">The sequence shown here is derived from an EMBL/GenBank/DDBJ whole genome shotgun (WGS) entry which is preliminary data.</text>
</comment>
<evidence type="ECO:0000313" key="3">
    <source>
        <dbReference type="Proteomes" id="UP001555786"/>
    </source>
</evidence>
<accession>A0ABV3PWJ8</accession>
<organism evidence="2 3">
    <name type="scientific">Labrys neptuniae</name>
    <dbReference type="NCBI Taxonomy" id="376174"/>
    <lineage>
        <taxon>Bacteria</taxon>
        <taxon>Pseudomonadati</taxon>
        <taxon>Pseudomonadota</taxon>
        <taxon>Alphaproteobacteria</taxon>
        <taxon>Hyphomicrobiales</taxon>
        <taxon>Xanthobacteraceae</taxon>
        <taxon>Labrys</taxon>
    </lineage>
</organism>
<proteinExistence type="predicted"/>
<feature type="region of interest" description="Disordered" evidence="1">
    <location>
        <begin position="84"/>
        <end position="115"/>
    </location>
</feature>
<dbReference type="EMBL" id="JBFNQD010000020">
    <property type="protein sequence ID" value="MEW9310015.1"/>
    <property type="molecule type" value="Genomic_DNA"/>
</dbReference>
<evidence type="ECO:0000256" key="1">
    <source>
        <dbReference type="SAM" id="MobiDB-lite"/>
    </source>
</evidence>
<dbReference type="Proteomes" id="UP001555786">
    <property type="component" value="Unassembled WGS sequence"/>
</dbReference>
<sequence>MEKRTRRNEFDVSQLLNPGSAFDHPRDIIADPDLTLNEKRAILAAWASDACALEATPSLREIRKGRVVPFDDIMDALRALDGNRANSMSRYDRTSRRRRAASGRHSSEGGNPSLQ</sequence>
<feature type="compositionally biased region" description="Basic and acidic residues" evidence="1">
    <location>
        <begin position="1"/>
        <end position="10"/>
    </location>
</feature>
<feature type="region of interest" description="Disordered" evidence="1">
    <location>
        <begin position="1"/>
        <end position="24"/>
    </location>
</feature>
<gene>
    <name evidence="2" type="ORF">ABXS05_31040</name>
</gene>
<keyword evidence="3" id="KW-1185">Reference proteome</keyword>
<evidence type="ECO:0000313" key="2">
    <source>
        <dbReference type="EMBL" id="MEW9310015.1"/>
    </source>
</evidence>